<dbReference type="InterPro" id="IPR012338">
    <property type="entry name" value="Beta-lactam/transpept-like"/>
</dbReference>
<reference evidence="4" key="1">
    <citation type="submission" date="2022-03" db="EMBL/GenBank/DDBJ databases">
        <title>Description of Abyssus ytuae gen. nov., sp. nov., a novel member of the family Flavobacteriaceae isolated from the sediment of Mariana Trench.</title>
        <authorList>
            <person name="Zhang J."/>
            <person name="Xu X."/>
        </authorList>
    </citation>
    <scope>NUCLEOTIDE SEQUENCE</scope>
    <source>
        <strain evidence="4">MT3330</strain>
    </source>
</reference>
<evidence type="ECO:0000259" key="3">
    <source>
        <dbReference type="Pfam" id="PF00144"/>
    </source>
</evidence>
<dbReference type="Gene3D" id="3.40.710.10">
    <property type="entry name" value="DD-peptidase/beta-lactamase superfamily"/>
    <property type="match status" value="1"/>
</dbReference>
<dbReference type="Proteomes" id="UP000831290">
    <property type="component" value="Chromosome"/>
</dbReference>
<gene>
    <name evidence="4" type="ORF">MQE35_02365</name>
</gene>
<dbReference type="PANTHER" id="PTHR46825">
    <property type="entry name" value="D-ALANYL-D-ALANINE-CARBOXYPEPTIDASE/ENDOPEPTIDASE AMPH"/>
    <property type="match status" value="1"/>
</dbReference>
<name>A0A9E6ZNV6_9FLAO</name>
<dbReference type="AlphaFoldDB" id="A0A9E6ZNV6"/>
<dbReference type="Pfam" id="PF00144">
    <property type="entry name" value="Beta-lactamase"/>
    <property type="match status" value="1"/>
</dbReference>
<proteinExistence type="predicted"/>
<comment type="subcellular location">
    <subcellularLocation>
        <location evidence="1">Membrane</location>
    </subcellularLocation>
</comment>
<keyword evidence="5" id="KW-1185">Reference proteome</keyword>
<dbReference type="InterPro" id="IPR001466">
    <property type="entry name" value="Beta-lactam-related"/>
</dbReference>
<dbReference type="GO" id="GO:0016020">
    <property type="term" value="C:membrane"/>
    <property type="evidence" value="ECO:0007669"/>
    <property type="project" value="UniProtKB-SubCell"/>
</dbReference>
<dbReference type="PANTHER" id="PTHR46825:SF11">
    <property type="entry name" value="PENICILLIN-BINDING PROTEIN 4"/>
    <property type="match status" value="1"/>
</dbReference>
<accession>A0A9E6ZNV6</accession>
<sequence>MKKLSYIFMLIIFIACKNQTENNLEVQNPKSVYDQTDAYVTQMMDSLGIIGLNYTILLNNKVVHQNTFGYANLDLQVPMKPDNLFPVASISKLFSSTALNKLLKIKNRSVDETVGEILPERTDLPSTWRKLTIKQLLSHTSGMPDQIDYQIFLNPENDEAVIEALKNKLFVFEPNDSTRYCATGFLLVRLIFEKLSGQPFDTYMQENYFDKFNLKSAEYGGFKKTIPNRVTSYRNVDGQLELFPLGYSPSMYAAAGLNINMADLTKWIQAVLNEQIMNKKELSVIWDPVILNNGEPGFFGLGWETYELKNNIWMTGHGGAGISSIRHYWKVDSDNTVTVILLTNGARNWSKTPDDINMTIANYFMQGITD</sequence>
<protein>
    <submittedName>
        <fullName evidence="4">Beta-lactamase family protein</fullName>
    </submittedName>
</protein>
<dbReference type="PROSITE" id="PS51257">
    <property type="entry name" value="PROKAR_LIPOPROTEIN"/>
    <property type="match status" value="1"/>
</dbReference>
<evidence type="ECO:0000256" key="1">
    <source>
        <dbReference type="ARBA" id="ARBA00004370"/>
    </source>
</evidence>
<evidence type="ECO:0000256" key="2">
    <source>
        <dbReference type="ARBA" id="ARBA00023136"/>
    </source>
</evidence>
<keyword evidence="2" id="KW-0472">Membrane</keyword>
<evidence type="ECO:0000313" key="5">
    <source>
        <dbReference type="Proteomes" id="UP000831290"/>
    </source>
</evidence>
<evidence type="ECO:0000313" key="4">
    <source>
        <dbReference type="EMBL" id="UOB18154.1"/>
    </source>
</evidence>
<dbReference type="RefSeq" id="WP_255844160.1">
    <property type="nucleotide sequence ID" value="NZ_CP094358.1"/>
</dbReference>
<feature type="domain" description="Beta-lactamase-related" evidence="3">
    <location>
        <begin position="37"/>
        <end position="357"/>
    </location>
</feature>
<dbReference type="EMBL" id="CP094358">
    <property type="protein sequence ID" value="UOB18154.1"/>
    <property type="molecule type" value="Genomic_DNA"/>
</dbReference>
<dbReference type="SUPFAM" id="SSF56601">
    <property type="entry name" value="beta-lactamase/transpeptidase-like"/>
    <property type="match status" value="1"/>
</dbReference>
<dbReference type="KEGG" id="fbm:MQE35_02365"/>
<organism evidence="4 5">
    <name type="scientific">Abyssalbus ytuae</name>
    <dbReference type="NCBI Taxonomy" id="2926907"/>
    <lineage>
        <taxon>Bacteria</taxon>
        <taxon>Pseudomonadati</taxon>
        <taxon>Bacteroidota</taxon>
        <taxon>Flavobacteriia</taxon>
        <taxon>Flavobacteriales</taxon>
        <taxon>Flavobacteriaceae</taxon>
        <taxon>Abyssalbus</taxon>
    </lineage>
</organism>
<dbReference type="InterPro" id="IPR050491">
    <property type="entry name" value="AmpC-like"/>
</dbReference>